<gene>
    <name evidence="1" type="ORF">CP49_20705</name>
</gene>
<dbReference type="OrthoDB" id="9789440at2"/>
<dbReference type="Gene3D" id="3.20.20.140">
    <property type="entry name" value="Metal-dependent hydrolases"/>
    <property type="match status" value="1"/>
</dbReference>
<protein>
    <recommendedName>
        <fullName evidence="3">Amidohydrolase-related domain-containing protein</fullName>
    </recommendedName>
</protein>
<dbReference type="Pfam" id="PF19799">
    <property type="entry name" value="DUF6282"/>
    <property type="match status" value="1"/>
</dbReference>
<dbReference type="EMBL" id="LLXX01000172">
    <property type="protein sequence ID" value="KRQ99438.1"/>
    <property type="molecule type" value="Genomic_DNA"/>
</dbReference>
<sequence length="323" mass="34837">MADKQVSYPNTVPLPPLLRAAEVAELLVGAIDLHCHSGPAAMPRILDHHEELLDAAEAKFRAVLYKDHFYAGMAHAILLEKLFPETNVKLFSGIVLNNASGGINPHAVDHAIKLGAKIVWMPTLSAANHIKAMAAGNSTFPKTAQKMLDPIPLSALDANGKLTDDTRKVIDLIAEADIILAGGHLPASELHILFDEAARRGVKKMMVNHPTYIVGCNDTDIRQLVAGGVKMEHSICMFIEGKSLKYSPDDLAHLIEVAGVDNTILSSDLGLQGSQRPVDGFRSITQILLDLQMPRPAIRKLISDNAARFLNLPVTQSAAQNAA</sequence>
<accession>A0A0R3L113</accession>
<organism evidence="1 2">
    <name type="scientific">Bradyrhizobium valentinum</name>
    <dbReference type="NCBI Taxonomy" id="1518501"/>
    <lineage>
        <taxon>Bacteria</taxon>
        <taxon>Pseudomonadati</taxon>
        <taxon>Pseudomonadota</taxon>
        <taxon>Alphaproteobacteria</taxon>
        <taxon>Hyphomicrobiales</taxon>
        <taxon>Nitrobacteraceae</taxon>
        <taxon>Bradyrhizobium</taxon>
    </lineage>
</organism>
<evidence type="ECO:0000313" key="2">
    <source>
        <dbReference type="Proteomes" id="UP000051913"/>
    </source>
</evidence>
<dbReference type="InterPro" id="IPR032466">
    <property type="entry name" value="Metal_Hydrolase"/>
</dbReference>
<proteinExistence type="predicted"/>
<dbReference type="AlphaFoldDB" id="A0A0R3L113"/>
<keyword evidence="2" id="KW-1185">Reference proteome</keyword>
<name>A0A0R3L113_9BRAD</name>
<dbReference type="SUPFAM" id="SSF51556">
    <property type="entry name" value="Metallo-dependent hydrolases"/>
    <property type="match status" value="1"/>
</dbReference>
<evidence type="ECO:0000313" key="1">
    <source>
        <dbReference type="EMBL" id="KRQ99438.1"/>
    </source>
</evidence>
<reference evidence="1 2" key="1">
    <citation type="submission" date="2014-03" db="EMBL/GenBank/DDBJ databases">
        <title>Bradyrhizobium valentinum sp. nov., isolated from effective nodules of Lupinus mariae-josephae, a lupine endemic of basic-lime soils in Eastern Spain.</title>
        <authorList>
            <person name="Duran D."/>
            <person name="Rey L."/>
            <person name="Navarro A."/>
            <person name="Busquets A."/>
            <person name="Imperial J."/>
            <person name="Ruiz-Argueso T."/>
        </authorList>
    </citation>
    <scope>NUCLEOTIDE SEQUENCE [LARGE SCALE GENOMIC DNA]</scope>
    <source>
        <strain evidence="1 2">LmjM3</strain>
    </source>
</reference>
<comment type="caution">
    <text evidence="1">The sequence shown here is derived from an EMBL/GenBank/DDBJ whole genome shotgun (WGS) entry which is preliminary data.</text>
</comment>
<dbReference type="Proteomes" id="UP000051913">
    <property type="component" value="Unassembled WGS sequence"/>
</dbReference>
<dbReference type="InterPro" id="IPR046249">
    <property type="entry name" value="DUF6282"/>
</dbReference>
<evidence type="ECO:0008006" key="3">
    <source>
        <dbReference type="Google" id="ProtNLM"/>
    </source>
</evidence>
<dbReference type="STRING" id="1518501.CQ10_15025"/>
<dbReference type="RefSeq" id="WP_057853816.1">
    <property type="nucleotide sequence ID" value="NZ_LLXX01000172.1"/>
</dbReference>